<dbReference type="PANTHER" id="PTHR30614">
    <property type="entry name" value="MEMBRANE COMPONENT OF AMINO ACID ABC TRANSPORTER"/>
    <property type="match status" value="1"/>
</dbReference>
<comment type="similarity">
    <text evidence="8">Belongs to the binding-protein-dependent transport system permease family.</text>
</comment>
<dbReference type="CDD" id="cd06261">
    <property type="entry name" value="TM_PBP2"/>
    <property type="match status" value="1"/>
</dbReference>
<evidence type="ECO:0000256" key="4">
    <source>
        <dbReference type="ARBA" id="ARBA00022692"/>
    </source>
</evidence>
<evidence type="ECO:0000256" key="8">
    <source>
        <dbReference type="RuleBase" id="RU363032"/>
    </source>
</evidence>
<evidence type="ECO:0000256" key="2">
    <source>
        <dbReference type="ARBA" id="ARBA00022448"/>
    </source>
</evidence>
<evidence type="ECO:0000313" key="12">
    <source>
        <dbReference type="Proteomes" id="UP001500689"/>
    </source>
</evidence>
<dbReference type="RefSeq" id="WP_344865350.1">
    <property type="nucleotide sequence ID" value="NZ_BAAAZN010000013.1"/>
</dbReference>
<dbReference type="Gene3D" id="1.10.3720.10">
    <property type="entry name" value="MetI-like"/>
    <property type="match status" value="1"/>
</dbReference>
<keyword evidence="12" id="KW-1185">Reference proteome</keyword>
<feature type="transmembrane region" description="Helical" evidence="8">
    <location>
        <begin position="110"/>
        <end position="137"/>
    </location>
</feature>
<evidence type="ECO:0000256" key="3">
    <source>
        <dbReference type="ARBA" id="ARBA00022475"/>
    </source>
</evidence>
<dbReference type="Pfam" id="PF00528">
    <property type="entry name" value="BPD_transp_1"/>
    <property type="match status" value="1"/>
</dbReference>
<evidence type="ECO:0000256" key="5">
    <source>
        <dbReference type="ARBA" id="ARBA00022970"/>
    </source>
</evidence>
<reference evidence="12" key="1">
    <citation type="journal article" date="2019" name="Int. J. Syst. Evol. Microbiol.">
        <title>The Global Catalogue of Microorganisms (GCM) 10K type strain sequencing project: providing services to taxonomists for standard genome sequencing and annotation.</title>
        <authorList>
            <consortium name="The Broad Institute Genomics Platform"/>
            <consortium name="The Broad Institute Genome Sequencing Center for Infectious Disease"/>
            <person name="Wu L."/>
            <person name="Ma J."/>
        </authorList>
    </citation>
    <scope>NUCLEOTIDE SEQUENCE [LARGE SCALE GENOMIC DNA]</scope>
    <source>
        <strain evidence="12">JCM 16898</strain>
    </source>
</reference>
<feature type="transmembrane region" description="Helical" evidence="8">
    <location>
        <begin position="71"/>
        <end position="98"/>
    </location>
</feature>
<dbReference type="EMBL" id="BAAAZN010000013">
    <property type="protein sequence ID" value="GAA3566196.1"/>
    <property type="molecule type" value="Genomic_DNA"/>
</dbReference>
<keyword evidence="2 8" id="KW-0813">Transport</keyword>
<evidence type="ECO:0000256" key="7">
    <source>
        <dbReference type="ARBA" id="ARBA00023136"/>
    </source>
</evidence>
<dbReference type="PROSITE" id="PS50928">
    <property type="entry name" value="ABC_TM1"/>
    <property type="match status" value="1"/>
</dbReference>
<dbReference type="InterPro" id="IPR010065">
    <property type="entry name" value="AA_ABC_transptr_permease_3TM"/>
</dbReference>
<keyword evidence="4 8" id="KW-0812">Transmembrane</keyword>
<keyword evidence="3" id="KW-1003">Cell membrane</keyword>
<dbReference type="InterPro" id="IPR000515">
    <property type="entry name" value="MetI-like"/>
</dbReference>
<proteinExistence type="inferred from homology"/>
<evidence type="ECO:0000259" key="10">
    <source>
        <dbReference type="PROSITE" id="PS50928"/>
    </source>
</evidence>
<dbReference type="PANTHER" id="PTHR30614:SF0">
    <property type="entry name" value="L-CYSTINE TRANSPORT SYSTEM PERMEASE PROTEIN TCYL"/>
    <property type="match status" value="1"/>
</dbReference>
<gene>
    <name evidence="11" type="ORF">GCM10022222_57570</name>
</gene>
<evidence type="ECO:0000256" key="6">
    <source>
        <dbReference type="ARBA" id="ARBA00022989"/>
    </source>
</evidence>
<keyword evidence="5" id="KW-0029">Amino-acid transport</keyword>
<protein>
    <submittedName>
        <fullName evidence="11">Amino acid ABC transporter permease</fullName>
    </submittedName>
</protein>
<feature type="domain" description="ABC transmembrane type-1" evidence="10">
    <location>
        <begin position="74"/>
        <end position="279"/>
    </location>
</feature>
<dbReference type="InterPro" id="IPR035906">
    <property type="entry name" value="MetI-like_sf"/>
</dbReference>
<sequence>MTLNDAVRPVTGAPAGGAPHEKPIRNPKRFAHWASYVLGLVVLAVAVRFFVFNPHWEWSTVGAWLFSRRVLSGLLNTVLITIVSTVAGLLLGLVVAAFRLSQLKVLRTMAAAYVWVIRATPGLVLILFVYFFAALVPTLSLGLPFADPFVEVPTNHVISQFSAAVIGLSAYLGAYSAEIFRGGVLSIHPGQFEACHSLGMSTWRTYTKVVGPQIVRVITPSLANEVVTMFKNTSLVSVIGYVELLTTVQLVYSQNFKTIPMLTVAVVWYLVLTSLAMFGQSKLEKRFGRGFARRVVQVPDAGEIPEQEARHV</sequence>
<name>A0ABP6XF69_9PSEU</name>
<evidence type="ECO:0000256" key="9">
    <source>
        <dbReference type="SAM" id="MobiDB-lite"/>
    </source>
</evidence>
<keyword evidence="6 8" id="KW-1133">Transmembrane helix</keyword>
<accession>A0ABP6XF69</accession>
<organism evidence="11 12">
    <name type="scientific">Amycolatopsis ultiminotia</name>
    <dbReference type="NCBI Taxonomy" id="543629"/>
    <lineage>
        <taxon>Bacteria</taxon>
        <taxon>Bacillati</taxon>
        <taxon>Actinomycetota</taxon>
        <taxon>Actinomycetes</taxon>
        <taxon>Pseudonocardiales</taxon>
        <taxon>Pseudonocardiaceae</taxon>
        <taxon>Amycolatopsis</taxon>
    </lineage>
</organism>
<comment type="caution">
    <text evidence="11">The sequence shown here is derived from an EMBL/GenBank/DDBJ whole genome shotgun (WGS) entry which is preliminary data.</text>
</comment>
<feature type="transmembrane region" description="Helical" evidence="8">
    <location>
        <begin position="30"/>
        <end position="51"/>
    </location>
</feature>
<dbReference type="InterPro" id="IPR043429">
    <property type="entry name" value="ArtM/GltK/GlnP/TcyL/YhdX-like"/>
</dbReference>
<keyword evidence="7 8" id="KW-0472">Membrane</keyword>
<evidence type="ECO:0000256" key="1">
    <source>
        <dbReference type="ARBA" id="ARBA00004651"/>
    </source>
</evidence>
<feature type="transmembrane region" description="Helical" evidence="8">
    <location>
        <begin position="258"/>
        <end position="279"/>
    </location>
</feature>
<dbReference type="SUPFAM" id="SSF161098">
    <property type="entry name" value="MetI-like"/>
    <property type="match status" value="1"/>
</dbReference>
<feature type="transmembrane region" description="Helical" evidence="8">
    <location>
        <begin position="157"/>
        <end position="177"/>
    </location>
</feature>
<feature type="transmembrane region" description="Helical" evidence="8">
    <location>
        <begin position="234"/>
        <end position="252"/>
    </location>
</feature>
<comment type="subcellular location">
    <subcellularLocation>
        <location evidence="1 8">Cell membrane</location>
        <topology evidence="1 8">Multi-pass membrane protein</topology>
    </subcellularLocation>
</comment>
<dbReference type="Proteomes" id="UP001500689">
    <property type="component" value="Unassembled WGS sequence"/>
</dbReference>
<dbReference type="NCBIfam" id="TIGR01726">
    <property type="entry name" value="HEQRo_perm_3TM"/>
    <property type="match status" value="1"/>
</dbReference>
<feature type="region of interest" description="Disordered" evidence="9">
    <location>
        <begin position="1"/>
        <end position="21"/>
    </location>
</feature>
<evidence type="ECO:0000313" key="11">
    <source>
        <dbReference type="EMBL" id="GAA3566196.1"/>
    </source>
</evidence>